<evidence type="ECO:0000256" key="1">
    <source>
        <dbReference type="ARBA" id="ARBA00022603"/>
    </source>
</evidence>
<evidence type="ECO:0000313" key="8">
    <source>
        <dbReference type="EMBL" id="GAD44968.1"/>
    </source>
</evidence>
<gene>
    <name evidence="8" type="ORF">ANG5_1496</name>
    <name evidence="7" type="ORF">HMPREF1042_0362</name>
</gene>
<organism evidence="7 9">
    <name type="scientific">Streptococcus constellatus subsp. pharyngis SK1060 = CCUG 46377</name>
    <dbReference type="NCBI Taxonomy" id="1035184"/>
    <lineage>
        <taxon>Bacteria</taxon>
        <taxon>Bacillati</taxon>
        <taxon>Bacillota</taxon>
        <taxon>Bacilli</taxon>
        <taxon>Lactobacillales</taxon>
        <taxon>Streptococcaceae</taxon>
        <taxon>Streptococcus</taxon>
        <taxon>Streptococcus anginosus group</taxon>
    </lineage>
</organism>
<evidence type="ECO:0000256" key="2">
    <source>
        <dbReference type="ARBA" id="ARBA00022679"/>
    </source>
</evidence>
<evidence type="ECO:0000256" key="3">
    <source>
        <dbReference type="ARBA" id="ARBA00022691"/>
    </source>
</evidence>
<dbReference type="SUPFAM" id="SSF53335">
    <property type="entry name" value="S-adenosyl-L-methionine-dependent methyltransferases"/>
    <property type="match status" value="1"/>
</dbReference>
<evidence type="ECO:0000313" key="10">
    <source>
        <dbReference type="Proteomes" id="UP000016985"/>
    </source>
</evidence>
<dbReference type="GO" id="GO:0008173">
    <property type="term" value="F:RNA methyltransferase activity"/>
    <property type="evidence" value="ECO:0007669"/>
    <property type="project" value="InterPro"/>
</dbReference>
<dbReference type="Gene3D" id="3.40.50.150">
    <property type="entry name" value="Vaccinia Virus protein VP39"/>
    <property type="match status" value="1"/>
</dbReference>
<dbReference type="InterPro" id="IPR049560">
    <property type="entry name" value="MeTrfase_RsmB-F_NOP2_cat"/>
</dbReference>
<comment type="caution">
    <text evidence="5">Lacks conserved residue(s) required for the propagation of feature annotation.</text>
</comment>
<feature type="domain" description="SAM-dependent MTase RsmB/NOP-type" evidence="6">
    <location>
        <begin position="1"/>
        <end position="86"/>
    </location>
</feature>
<accession>F9P4G5</accession>
<dbReference type="PANTHER" id="PTHR22807">
    <property type="entry name" value="NOP2 YEAST -RELATED NOL1/NOP2/FMU SUN DOMAIN-CONTAINING"/>
    <property type="match status" value="1"/>
</dbReference>
<comment type="similarity">
    <text evidence="5">Belongs to the class I-like SAM-binding methyltransferase superfamily. RsmB/NOP family.</text>
</comment>
<dbReference type="Pfam" id="PF01189">
    <property type="entry name" value="Methyltr_RsmB-F"/>
    <property type="match status" value="1"/>
</dbReference>
<dbReference type="InterPro" id="IPR001678">
    <property type="entry name" value="MeTrfase_RsmB-F_NOP2_dom"/>
</dbReference>
<dbReference type="PROSITE" id="PS51686">
    <property type="entry name" value="SAM_MT_RSMB_NOP"/>
    <property type="match status" value="1"/>
</dbReference>
<evidence type="ECO:0000313" key="9">
    <source>
        <dbReference type="Proteomes" id="UP000003287"/>
    </source>
</evidence>
<dbReference type="AlphaFoldDB" id="F9P4G5"/>
<evidence type="ECO:0000256" key="4">
    <source>
        <dbReference type="ARBA" id="ARBA00022884"/>
    </source>
</evidence>
<sequence length="87" mass="9950">MQKIQLEILDSVCQSLRKGGIITYSTCTIVSQENFQVVEQFLAAHPNFEQVKLEHNRQDILKDGCILITPELYGSDGFFISQFKRIS</sequence>
<dbReference type="InterPro" id="IPR023267">
    <property type="entry name" value="RCMT"/>
</dbReference>
<keyword evidence="1 5" id="KW-0489">Methyltransferase</keyword>
<keyword evidence="2 5" id="KW-0808">Transferase</keyword>
<dbReference type="PANTHER" id="PTHR22807:SF53">
    <property type="entry name" value="RIBOSOMAL RNA SMALL SUBUNIT METHYLTRANSFERASE B-RELATED"/>
    <property type="match status" value="1"/>
</dbReference>
<protein>
    <submittedName>
        <fullName evidence="7">NOL1/NOP2/sun domain protein</fullName>
    </submittedName>
    <submittedName>
        <fullName evidence="8">tRNA/rRNA cytosine-C5-methylases</fullName>
    </submittedName>
</protein>
<evidence type="ECO:0000256" key="5">
    <source>
        <dbReference type="PROSITE-ProRule" id="PRU01023"/>
    </source>
</evidence>
<dbReference type="InterPro" id="IPR029063">
    <property type="entry name" value="SAM-dependent_MTases_sf"/>
</dbReference>
<dbReference type="GO" id="GO:0003723">
    <property type="term" value="F:RNA binding"/>
    <property type="evidence" value="ECO:0007669"/>
    <property type="project" value="UniProtKB-UniRule"/>
</dbReference>
<dbReference type="EMBL" id="BASX01000012">
    <property type="protein sequence ID" value="GAD44968.1"/>
    <property type="molecule type" value="Genomic_DNA"/>
</dbReference>
<reference evidence="7 9" key="1">
    <citation type="submission" date="2011-06" db="EMBL/GenBank/DDBJ databases">
        <authorList>
            <person name="Harkins D.M."/>
            <person name="Madupu R."/>
            <person name="Durkin A.S."/>
            <person name="Torralba M."/>
            <person name="Methe B."/>
            <person name="Sutton G.G."/>
            <person name="Nelson K.E."/>
        </authorList>
    </citation>
    <scope>NUCLEOTIDE SEQUENCE [LARGE SCALE GENOMIC DNA]</scope>
    <source>
        <strain evidence="7 9">SK1060</strain>
    </source>
</reference>
<evidence type="ECO:0000313" key="7">
    <source>
        <dbReference type="EMBL" id="EGV10951.1"/>
    </source>
</evidence>
<reference evidence="8 10" key="2">
    <citation type="submission" date="2013-09" db="EMBL/GenBank/DDBJ databases">
        <title>Genome Sequences of seven clinical isolates and type strains of anginosus group streptococci.</title>
        <authorList>
            <person name="Maruyama F."/>
            <person name="Sakurai A."/>
            <person name="Ogura Y."/>
            <person name="Homma H."/>
            <person name="Takahashi N."/>
            <person name="Ohtsubo Y."/>
            <person name="Hoshino T."/>
            <person name="Okahashi N."/>
            <person name="Nakagawa I."/>
            <person name="Kimura S."/>
            <person name="Fujiwara T."/>
            <person name="Hayashi T."/>
            <person name="Shintani S."/>
        </authorList>
    </citation>
    <scope>NUCLEOTIDE SEQUENCE [LARGE SCALE GENOMIC DNA]</scope>
    <source>
        <strain evidence="8">CCUG 46377</strain>
        <strain evidence="10">CCUG46377</strain>
    </source>
</reference>
<proteinExistence type="inferred from homology"/>
<dbReference type="EMBL" id="AFUP01000001">
    <property type="protein sequence ID" value="EGV10951.1"/>
    <property type="molecule type" value="Genomic_DNA"/>
</dbReference>
<dbReference type="GO" id="GO:0001510">
    <property type="term" value="P:RNA methylation"/>
    <property type="evidence" value="ECO:0007669"/>
    <property type="project" value="InterPro"/>
</dbReference>
<name>F9P4G5_STRCV</name>
<keyword evidence="10" id="KW-1185">Reference proteome</keyword>
<dbReference type="Proteomes" id="UP000003287">
    <property type="component" value="Unassembled WGS sequence"/>
</dbReference>
<evidence type="ECO:0000259" key="6">
    <source>
        <dbReference type="PROSITE" id="PS51686"/>
    </source>
</evidence>
<keyword evidence="3 5" id="KW-0949">S-adenosyl-L-methionine</keyword>
<dbReference type="PRINTS" id="PR02008">
    <property type="entry name" value="RCMTFAMILY"/>
</dbReference>
<keyword evidence="4 5" id="KW-0694">RNA-binding</keyword>
<dbReference type="Proteomes" id="UP000016985">
    <property type="component" value="Unassembled WGS sequence"/>
</dbReference>
<dbReference type="eggNOG" id="COG0144">
    <property type="taxonomic scope" value="Bacteria"/>
</dbReference>
<feature type="active site" description="Nucleophile" evidence="5">
    <location>
        <position position="27"/>
    </location>
</feature>